<name>A0A364NUS1_9PROT</name>
<dbReference type="Proteomes" id="UP000251075">
    <property type="component" value="Unassembled WGS sequence"/>
</dbReference>
<gene>
    <name evidence="1" type="ORF">CU669_17075</name>
</gene>
<reference evidence="1 2" key="1">
    <citation type="submission" date="2017-11" db="EMBL/GenBank/DDBJ databases">
        <title>Draft genome sequence of magnetotactic bacterium Magnetospirillum kuznetsovii LBB-42.</title>
        <authorList>
            <person name="Grouzdev D.S."/>
            <person name="Rysina M.S."/>
            <person name="Baslerov R.V."/>
            <person name="Koziaeva V."/>
        </authorList>
    </citation>
    <scope>NUCLEOTIDE SEQUENCE [LARGE SCALE GENOMIC DNA]</scope>
    <source>
        <strain evidence="1 2">LBB-42</strain>
    </source>
</reference>
<dbReference type="EMBL" id="PGTO01000018">
    <property type="protein sequence ID" value="RAU20655.1"/>
    <property type="molecule type" value="Genomic_DNA"/>
</dbReference>
<protein>
    <submittedName>
        <fullName evidence="1">Uncharacterized protein</fullName>
    </submittedName>
</protein>
<proteinExistence type="predicted"/>
<comment type="caution">
    <text evidence="1">The sequence shown here is derived from an EMBL/GenBank/DDBJ whole genome shotgun (WGS) entry which is preliminary data.</text>
</comment>
<keyword evidence="2" id="KW-1185">Reference proteome</keyword>
<dbReference type="AlphaFoldDB" id="A0A364NUS1"/>
<sequence length="70" mass="7469">MIIARSGGRVAAGGGYGMLAPCRTRKMVTAVAETSETMIHRRNSFSESKDEAILLQVSAASPPAERMEKS</sequence>
<accession>A0A364NUS1</accession>
<evidence type="ECO:0000313" key="1">
    <source>
        <dbReference type="EMBL" id="RAU20655.1"/>
    </source>
</evidence>
<organism evidence="1 2">
    <name type="scientific">Paramagnetospirillum kuznetsovii</name>
    <dbReference type="NCBI Taxonomy" id="2053833"/>
    <lineage>
        <taxon>Bacteria</taxon>
        <taxon>Pseudomonadati</taxon>
        <taxon>Pseudomonadota</taxon>
        <taxon>Alphaproteobacteria</taxon>
        <taxon>Rhodospirillales</taxon>
        <taxon>Magnetospirillaceae</taxon>
        <taxon>Paramagnetospirillum</taxon>
    </lineage>
</organism>
<evidence type="ECO:0000313" key="2">
    <source>
        <dbReference type="Proteomes" id="UP000251075"/>
    </source>
</evidence>